<dbReference type="EMBL" id="UOFK01000041">
    <property type="protein sequence ID" value="VAW73762.1"/>
    <property type="molecule type" value="Genomic_DNA"/>
</dbReference>
<gene>
    <name evidence="2" type="ORF">MNBD_GAMMA13-515</name>
</gene>
<evidence type="ECO:0000259" key="1">
    <source>
        <dbReference type="Pfam" id="PF07238"/>
    </source>
</evidence>
<dbReference type="InterPro" id="IPR009875">
    <property type="entry name" value="PilZ_domain"/>
</dbReference>
<protein>
    <recommendedName>
        <fullName evidence="1">PilZ domain-containing protein</fullName>
    </recommendedName>
</protein>
<dbReference type="Gene3D" id="2.40.10.220">
    <property type="entry name" value="predicted glycosyltransferase like domains"/>
    <property type="match status" value="1"/>
</dbReference>
<organism evidence="2">
    <name type="scientific">hydrothermal vent metagenome</name>
    <dbReference type="NCBI Taxonomy" id="652676"/>
    <lineage>
        <taxon>unclassified sequences</taxon>
        <taxon>metagenomes</taxon>
        <taxon>ecological metagenomes</taxon>
    </lineage>
</organism>
<sequence>MTTKTNHADQRHNHRVDLPEQPRIYDAHSGKIIGELVNLSSDGLMVASCESIDCGSICQMRIPLIKGEQQVDIRIGTESLWCEDANDSGTYWTGFQIIDISPEDQLILDTVLGN</sequence>
<dbReference type="AlphaFoldDB" id="A0A3B0YEM0"/>
<reference evidence="2" key="1">
    <citation type="submission" date="2018-06" db="EMBL/GenBank/DDBJ databases">
        <authorList>
            <person name="Zhirakovskaya E."/>
        </authorList>
    </citation>
    <scope>NUCLEOTIDE SEQUENCE</scope>
</reference>
<evidence type="ECO:0000313" key="2">
    <source>
        <dbReference type="EMBL" id="VAW73762.1"/>
    </source>
</evidence>
<dbReference type="Pfam" id="PF07238">
    <property type="entry name" value="PilZ"/>
    <property type="match status" value="1"/>
</dbReference>
<accession>A0A3B0YEM0</accession>
<feature type="domain" description="PilZ" evidence="1">
    <location>
        <begin position="9"/>
        <end position="107"/>
    </location>
</feature>
<dbReference type="SUPFAM" id="SSF141371">
    <property type="entry name" value="PilZ domain-like"/>
    <property type="match status" value="1"/>
</dbReference>
<proteinExistence type="predicted"/>
<name>A0A3B0YEM0_9ZZZZ</name>
<dbReference type="GO" id="GO:0035438">
    <property type="term" value="F:cyclic-di-GMP binding"/>
    <property type="evidence" value="ECO:0007669"/>
    <property type="project" value="InterPro"/>
</dbReference>